<dbReference type="InterPro" id="IPR014030">
    <property type="entry name" value="Ketoacyl_synth_N"/>
</dbReference>
<keyword evidence="2 3" id="KW-0808">Transferase</keyword>
<comment type="caution">
    <text evidence="5">The sequence shown here is derived from an EMBL/GenBank/DDBJ whole genome shotgun (WGS) entry which is preliminary data.</text>
</comment>
<accession>A0A2S9Y474</accession>
<dbReference type="CDD" id="cd00834">
    <property type="entry name" value="KAS_I_II"/>
    <property type="match status" value="1"/>
</dbReference>
<dbReference type="PANTHER" id="PTHR11712">
    <property type="entry name" value="POLYKETIDE SYNTHASE-RELATED"/>
    <property type="match status" value="1"/>
</dbReference>
<dbReference type="InterPro" id="IPR000794">
    <property type="entry name" value="Beta-ketoacyl_synthase"/>
</dbReference>
<evidence type="ECO:0000313" key="5">
    <source>
        <dbReference type="EMBL" id="PRP99871.1"/>
    </source>
</evidence>
<dbReference type="Pfam" id="PF00109">
    <property type="entry name" value="ketoacyl-synt"/>
    <property type="match status" value="1"/>
</dbReference>
<keyword evidence="5" id="KW-0012">Acyltransferase</keyword>
<protein>
    <submittedName>
        <fullName evidence="5">3-oxoacyl-[acyl-carrier-protein] synthase 2</fullName>
        <ecNumber evidence="5">2.3.1.179</ecNumber>
    </submittedName>
</protein>
<dbReference type="InterPro" id="IPR016039">
    <property type="entry name" value="Thiolase-like"/>
</dbReference>
<sequence>MSLQPKRIVVTGMGINTPIGDNLDDFYTNLIAGKSAITKWKWLENDAVYSKVGGDLSEYNAKAKVASLKDALAPATHKRLRQLVKKAPFSTKISALVSAEAWIDAGLSGQEDKLDPTRRATLVGGHNLNERYFTNNYETFLDEPDYIDSMAALLMLDTDHAGTVSEVLGNQGAAYTLGGACASANVALRNCLDEIRHHDHDIALCVGPVLDFSQMGPHAMAMMGAITFASFNDTPEKASRPYDKLREGFVPSHGAACLVLEELGHALERGARIYAEVLGCTSTSDGCHLPSPSTEGQARTVARLLRRCEVEPEQVDFVCAHATSTPLGDLSEVNALKTVFGDHAYKLKINAPKSMLGHTCWSAPAVEIVAGLLQMKHGKLHPSINVDDIDPAIDLDVCANEAVDHEIQIMLKNSFGFGGLNCCSLFRRFDKSSL</sequence>
<evidence type="ECO:0000256" key="2">
    <source>
        <dbReference type="ARBA" id="ARBA00022679"/>
    </source>
</evidence>
<dbReference type="GO" id="GO:0006633">
    <property type="term" value="P:fatty acid biosynthetic process"/>
    <property type="evidence" value="ECO:0007669"/>
    <property type="project" value="TreeGrafter"/>
</dbReference>
<dbReference type="SMART" id="SM00825">
    <property type="entry name" value="PKS_KS"/>
    <property type="match status" value="1"/>
</dbReference>
<name>A0A2S9Y474_9BACT</name>
<gene>
    <name evidence="5" type="primary">fabF_4</name>
    <name evidence="5" type="ORF">ENSA5_28590</name>
</gene>
<feature type="domain" description="Ketosynthase family 3 (KS3)" evidence="4">
    <location>
        <begin position="5"/>
        <end position="428"/>
    </location>
</feature>
<dbReference type="EC" id="2.3.1.179" evidence="5"/>
<evidence type="ECO:0000256" key="1">
    <source>
        <dbReference type="ARBA" id="ARBA00008467"/>
    </source>
</evidence>
<dbReference type="Gene3D" id="3.40.47.10">
    <property type="match status" value="2"/>
</dbReference>
<dbReference type="PROSITE" id="PS52004">
    <property type="entry name" value="KS3_2"/>
    <property type="match status" value="1"/>
</dbReference>
<dbReference type="Proteomes" id="UP000237968">
    <property type="component" value="Unassembled WGS sequence"/>
</dbReference>
<dbReference type="PANTHER" id="PTHR11712:SF336">
    <property type="entry name" value="3-OXOACYL-[ACYL-CARRIER-PROTEIN] SYNTHASE, MITOCHONDRIAL"/>
    <property type="match status" value="1"/>
</dbReference>
<dbReference type="InterPro" id="IPR014031">
    <property type="entry name" value="Ketoacyl_synth_C"/>
</dbReference>
<proteinExistence type="inferred from homology"/>
<dbReference type="EMBL" id="PVNK01000139">
    <property type="protein sequence ID" value="PRP99871.1"/>
    <property type="molecule type" value="Genomic_DNA"/>
</dbReference>
<dbReference type="GO" id="GO:0004315">
    <property type="term" value="F:3-oxoacyl-[acyl-carrier-protein] synthase activity"/>
    <property type="evidence" value="ECO:0007669"/>
    <property type="project" value="UniProtKB-EC"/>
</dbReference>
<organism evidence="5 6">
    <name type="scientific">Enhygromyxa salina</name>
    <dbReference type="NCBI Taxonomy" id="215803"/>
    <lineage>
        <taxon>Bacteria</taxon>
        <taxon>Pseudomonadati</taxon>
        <taxon>Myxococcota</taxon>
        <taxon>Polyangia</taxon>
        <taxon>Nannocystales</taxon>
        <taxon>Nannocystaceae</taxon>
        <taxon>Enhygromyxa</taxon>
    </lineage>
</organism>
<comment type="similarity">
    <text evidence="1 3">Belongs to the thiolase-like superfamily. Beta-ketoacyl-ACP synthases family.</text>
</comment>
<dbReference type="SUPFAM" id="SSF53901">
    <property type="entry name" value="Thiolase-like"/>
    <property type="match status" value="2"/>
</dbReference>
<keyword evidence="6" id="KW-1185">Reference proteome</keyword>
<evidence type="ECO:0000259" key="4">
    <source>
        <dbReference type="PROSITE" id="PS52004"/>
    </source>
</evidence>
<evidence type="ECO:0000313" key="6">
    <source>
        <dbReference type="Proteomes" id="UP000237968"/>
    </source>
</evidence>
<dbReference type="InterPro" id="IPR020841">
    <property type="entry name" value="PKS_Beta-ketoAc_synthase_dom"/>
</dbReference>
<dbReference type="RefSeq" id="WP_258182849.1">
    <property type="nucleotide sequence ID" value="NZ_PVNK01000139.1"/>
</dbReference>
<dbReference type="Pfam" id="PF02801">
    <property type="entry name" value="Ketoacyl-synt_C"/>
    <property type="match status" value="1"/>
</dbReference>
<evidence type="ECO:0000256" key="3">
    <source>
        <dbReference type="RuleBase" id="RU003694"/>
    </source>
</evidence>
<dbReference type="GO" id="GO:0005829">
    <property type="term" value="C:cytosol"/>
    <property type="evidence" value="ECO:0007669"/>
    <property type="project" value="TreeGrafter"/>
</dbReference>
<reference evidence="5 6" key="1">
    <citation type="submission" date="2018-03" db="EMBL/GenBank/DDBJ databases">
        <title>Draft Genome Sequences of the Obligatory Marine Myxobacteria Enhygromyxa salina SWB005.</title>
        <authorList>
            <person name="Poehlein A."/>
            <person name="Moghaddam J.A."/>
            <person name="Harms H."/>
            <person name="Alanjari M."/>
            <person name="Koenig G.M."/>
            <person name="Daniel R."/>
            <person name="Schaeberle T.F."/>
        </authorList>
    </citation>
    <scope>NUCLEOTIDE SEQUENCE [LARGE SCALE GENOMIC DNA]</scope>
    <source>
        <strain evidence="5 6">SWB005</strain>
    </source>
</reference>
<dbReference type="AlphaFoldDB" id="A0A2S9Y474"/>